<accession>A0AAE0G8P5</accession>
<proteinExistence type="predicted"/>
<dbReference type="Proteomes" id="UP001190700">
    <property type="component" value="Unassembled WGS sequence"/>
</dbReference>
<feature type="region of interest" description="Disordered" evidence="1">
    <location>
        <begin position="358"/>
        <end position="442"/>
    </location>
</feature>
<feature type="region of interest" description="Disordered" evidence="1">
    <location>
        <begin position="264"/>
        <end position="327"/>
    </location>
</feature>
<dbReference type="EMBL" id="LGRX02008372">
    <property type="protein sequence ID" value="KAK3273611.1"/>
    <property type="molecule type" value="Genomic_DNA"/>
</dbReference>
<feature type="region of interest" description="Disordered" evidence="1">
    <location>
        <begin position="1076"/>
        <end position="1127"/>
    </location>
</feature>
<feature type="compositionally biased region" description="Basic residues" evidence="1">
    <location>
        <begin position="38"/>
        <end position="48"/>
    </location>
</feature>
<feature type="compositionally biased region" description="Basic and acidic residues" evidence="1">
    <location>
        <begin position="21"/>
        <end position="31"/>
    </location>
</feature>
<evidence type="ECO:0000313" key="3">
    <source>
        <dbReference type="Proteomes" id="UP001190700"/>
    </source>
</evidence>
<organism evidence="2 3">
    <name type="scientific">Cymbomonas tetramitiformis</name>
    <dbReference type="NCBI Taxonomy" id="36881"/>
    <lineage>
        <taxon>Eukaryota</taxon>
        <taxon>Viridiplantae</taxon>
        <taxon>Chlorophyta</taxon>
        <taxon>Pyramimonadophyceae</taxon>
        <taxon>Pyramimonadales</taxon>
        <taxon>Pyramimonadaceae</taxon>
        <taxon>Cymbomonas</taxon>
    </lineage>
</organism>
<feature type="region of interest" description="Disordered" evidence="1">
    <location>
        <begin position="569"/>
        <end position="589"/>
    </location>
</feature>
<feature type="compositionally biased region" description="Basic and acidic residues" evidence="1">
    <location>
        <begin position="310"/>
        <end position="320"/>
    </location>
</feature>
<feature type="region of interest" description="Disordered" evidence="1">
    <location>
        <begin position="460"/>
        <end position="481"/>
    </location>
</feature>
<gene>
    <name evidence="2" type="ORF">CYMTET_18160</name>
</gene>
<feature type="compositionally biased region" description="Acidic residues" evidence="1">
    <location>
        <begin position="374"/>
        <end position="384"/>
    </location>
</feature>
<feature type="compositionally biased region" description="Polar residues" evidence="1">
    <location>
        <begin position="413"/>
        <end position="434"/>
    </location>
</feature>
<feature type="compositionally biased region" description="Basic and acidic residues" evidence="1">
    <location>
        <begin position="628"/>
        <end position="655"/>
    </location>
</feature>
<feature type="compositionally biased region" description="Polar residues" evidence="1">
    <location>
        <begin position="1021"/>
        <end position="1033"/>
    </location>
</feature>
<comment type="caution">
    <text evidence="2">The sequence shown here is derived from an EMBL/GenBank/DDBJ whole genome shotgun (WGS) entry which is preliminary data.</text>
</comment>
<feature type="region of interest" description="Disordered" evidence="1">
    <location>
        <begin position="1"/>
        <end position="131"/>
    </location>
</feature>
<dbReference type="AlphaFoldDB" id="A0AAE0G8P5"/>
<sequence>MHAGRSTDRRSAAQTGGARHNQAERGTDRRGAAQTGGARHRQARRHTDRRGAAQTGGARQDRRSAAQTGGRGTDGRGGAQHSQAGRGRGTAARHRQAGRHRPECAAEGTGGMSLDDLPAEFSDSSEEDEESMHRRAHMSQVALFAKTVVSADMYTRFSEPLQDLAVFDEISELYDVAVAPPRPSMALQEADIVKPAIVKMRRLRRRATAKTPFTSEEDAQYNAMRADLQELEEVVRTKVDHIMEHGSRTVESEVLSSEADMYLSLDDPEEPAPSSGQPLTPGGSAERKARLTRGSSGKSGKGQRRPARLTTEESSDRPESPGDLYAEHMNSMFGNYFTGAEEGSSGSSDESIIAVARRRGAVLRKPRPPRDTDDVSSLDEASDEDKERSPSPPAEDPTVHESPVGEDSMPEENMTSQASKLSDAEQASVSQELSFPSARVPHEILEKDYDLMMELESSKSDMDGWSDHMSEPVEEKKPNAAKVAVATMRSVKRFSRTLRCAPLSNCPIPEKARKKAATLRTTRNMGIFGADAMVHTRVEAKEREVKQHEERERVPSMFDRSAQRDYDLPPEIDNILEPDRRSELPSTFDVPDGDIDAFKAGMMDADMGIMETLIDIERGKEEVIQREREAAMNQERTADAESRERQERDRLEAEQAGKAPPKKAKPGARQGHILDYRLGQLSGTEVRYGLDGKVIHDTHLPAHPSKYGIFESLEDWQLQEVLRMLGVDCSQANDREELVKQLKELPYEEAWRLHDRCYQGLVTAYDSSAKELLTRVCDEPAEAKRAFDAQVAYVKQDALSHHEKAELQRQLDNLAWLSLPHALTRAKHPPYPEVDPQLVEDAKKYMYIGSHRPYDELPNSHLLPTIAPPVVAKNDTHYAEAVWGEQPLAIISSMKLHKRPVVELPEGEMHTGGSLIHKALNTNREEVLARELKSLEVATAPVVRSGGLPKNPPLYGTSGFLTRLGLVQSDNGPTVGAVGDVLNNLASKNEKMRRATAIHHARTTAKAGKVVKKKAQGGQSGTSTRATTVSPQRGGTEVARAAESSSRKVASGVPKSPPGLPFTPEVHVVPHALQESERPLGGGPFAAYISSASKPPSAIQRRHSADKHARPKEGSESPDDLVNESSWTLGRETVPSAGTLLASMLRSLYDAHQDAAMGFEEMSELDVHADGMSVFLVSAQMPPYNCQT</sequence>
<feature type="compositionally biased region" description="Basic and acidic residues" evidence="1">
    <location>
        <begin position="460"/>
        <end position="478"/>
    </location>
</feature>
<feature type="compositionally biased region" description="Basic residues" evidence="1">
    <location>
        <begin position="358"/>
        <end position="367"/>
    </location>
</feature>
<feature type="compositionally biased region" description="Basic and acidic residues" evidence="1">
    <location>
        <begin position="1106"/>
        <end position="1115"/>
    </location>
</feature>
<evidence type="ECO:0000313" key="2">
    <source>
        <dbReference type="EMBL" id="KAK3273611.1"/>
    </source>
</evidence>
<keyword evidence="3" id="KW-1185">Reference proteome</keyword>
<evidence type="ECO:0000256" key="1">
    <source>
        <dbReference type="SAM" id="MobiDB-lite"/>
    </source>
</evidence>
<name>A0AAE0G8P5_9CHLO</name>
<feature type="compositionally biased region" description="Basic and acidic residues" evidence="1">
    <location>
        <begin position="1"/>
        <end position="11"/>
    </location>
</feature>
<feature type="region of interest" description="Disordered" evidence="1">
    <location>
        <begin position="628"/>
        <end position="671"/>
    </location>
</feature>
<feature type="region of interest" description="Disordered" evidence="1">
    <location>
        <begin position="1013"/>
        <end position="1061"/>
    </location>
</feature>
<protein>
    <submittedName>
        <fullName evidence="2">Uncharacterized protein</fullName>
    </submittedName>
</protein>
<feature type="compositionally biased region" description="Gly residues" evidence="1">
    <location>
        <begin position="69"/>
        <end position="78"/>
    </location>
</feature>
<reference evidence="2 3" key="1">
    <citation type="journal article" date="2015" name="Genome Biol. Evol.">
        <title>Comparative Genomics of a Bacterivorous Green Alga Reveals Evolutionary Causalities and Consequences of Phago-Mixotrophic Mode of Nutrition.</title>
        <authorList>
            <person name="Burns J.A."/>
            <person name="Paasch A."/>
            <person name="Narechania A."/>
            <person name="Kim E."/>
        </authorList>
    </citation>
    <scope>NUCLEOTIDE SEQUENCE [LARGE SCALE GENOMIC DNA]</scope>
    <source>
        <strain evidence="2 3">PLY_AMNH</strain>
    </source>
</reference>